<gene>
    <name evidence="1" type="ORF">SAMN06265219_11690</name>
</gene>
<name>A0A521FB41_9BACT</name>
<evidence type="ECO:0000313" key="1">
    <source>
        <dbReference type="EMBL" id="SMO93408.1"/>
    </source>
</evidence>
<dbReference type="Gene3D" id="2.60.40.10">
    <property type="entry name" value="Immunoglobulins"/>
    <property type="match status" value="1"/>
</dbReference>
<dbReference type="RefSeq" id="WP_142455808.1">
    <property type="nucleotide sequence ID" value="NZ_FXTP01000016.1"/>
</dbReference>
<protein>
    <submittedName>
        <fullName evidence="1">Uncharacterized protein</fullName>
    </submittedName>
</protein>
<dbReference type="Proteomes" id="UP000317557">
    <property type="component" value="Unassembled WGS sequence"/>
</dbReference>
<dbReference type="OrthoDB" id="1523441at2"/>
<keyword evidence="2" id="KW-1185">Reference proteome</keyword>
<dbReference type="InterPro" id="IPR013783">
    <property type="entry name" value="Ig-like_fold"/>
</dbReference>
<accession>A0A521FB41</accession>
<sequence length="391" mass="43055">MTPPKKLLLNTFVLFGLIGLLSLSEARAQEVALSLEVSPVLENAQALSLTGLGISDPGRGPVLLSGYLENLEDRKLDNLYFEVLVNTSRYGLIAELRQRSGQPFSLEPFQSVYITNNDLANEVIPGVEEDIRFTGGLTPEGDEFINSLEGTTTLPQDIYTVEVSIFRVTNQRGRETLVTSSAQFGMVSGTETREIYLKSPGSVVGDGAEIINPYPQFSWEGETDRQYRILVVEGNHRSSPESLIESAISSASTNEGGSLLEFEHLDMMVQGNNFQYPASGAQALQPGETYYWRVLTTVQLSGATETLNSEIWEFVLQQAGEQAQKIPINEETEEAVAALLGGAQFQQMLEDGYELQEFEYDGQTYSGPAAVAKLQEILQKIRDEEMIIGND</sequence>
<reference evidence="1 2" key="1">
    <citation type="submission" date="2017-05" db="EMBL/GenBank/DDBJ databases">
        <authorList>
            <person name="Varghese N."/>
            <person name="Submissions S."/>
        </authorList>
    </citation>
    <scope>NUCLEOTIDE SEQUENCE [LARGE SCALE GENOMIC DNA]</scope>
    <source>
        <strain evidence="1 2">DSM 21985</strain>
    </source>
</reference>
<dbReference type="AlphaFoldDB" id="A0A521FB41"/>
<evidence type="ECO:0000313" key="2">
    <source>
        <dbReference type="Proteomes" id="UP000317557"/>
    </source>
</evidence>
<proteinExistence type="predicted"/>
<organism evidence="1 2">
    <name type="scientific">Gracilimonas mengyeensis</name>
    <dbReference type="NCBI Taxonomy" id="1302730"/>
    <lineage>
        <taxon>Bacteria</taxon>
        <taxon>Pseudomonadati</taxon>
        <taxon>Balneolota</taxon>
        <taxon>Balneolia</taxon>
        <taxon>Balneolales</taxon>
        <taxon>Balneolaceae</taxon>
        <taxon>Gracilimonas</taxon>
    </lineage>
</organism>
<dbReference type="EMBL" id="FXTP01000016">
    <property type="protein sequence ID" value="SMO93408.1"/>
    <property type="molecule type" value="Genomic_DNA"/>
</dbReference>